<proteinExistence type="predicted"/>
<dbReference type="AlphaFoldDB" id="A0A4P9ZR28"/>
<sequence length="238" mass="26522">MRRIFIQAISLGGLAIIMTTYVAPERDILPPSMMSSVSQFDTAMEDPQTPANSAADLLSNLIAEENTMAPDQFPAGVTNQLDQAVEGIYQKVNSEVDPNVYTLLIELTKIDNRDNDAIDDIVGQLCSMKPLSHLIFKELSGNIKMFQKASEMENTLTSPSRSQRINLTMGSVGPYGDYEQAYREIENNPDNRLDDPSNQAIWKLIKTAIRVNDQINANSAITIELTIQLKAQNKRWEA</sequence>
<name>A0A4P9ZR28_9FUNG</name>
<gene>
    <name evidence="1" type="ORF">BJ085DRAFT_35147</name>
</gene>
<protein>
    <submittedName>
        <fullName evidence="1">Uncharacterized protein</fullName>
    </submittedName>
</protein>
<dbReference type="EMBL" id="ML002775">
    <property type="protein sequence ID" value="RKP35837.1"/>
    <property type="molecule type" value="Genomic_DNA"/>
</dbReference>
<evidence type="ECO:0000313" key="2">
    <source>
        <dbReference type="Proteomes" id="UP000268162"/>
    </source>
</evidence>
<accession>A0A4P9ZR28</accession>
<reference evidence="2" key="1">
    <citation type="journal article" date="2018" name="Nat. Microbiol.">
        <title>Leveraging single-cell genomics to expand the fungal tree of life.</title>
        <authorList>
            <person name="Ahrendt S.R."/>
            <person name="Quandt C.A."/>
            <person name="Ciobanu D."/>
            <person name="Clum A."/>
            <person name="Salamov A."/>
            <person name="Andreopoulos B."/>
            <person name="Cheng J.F."/>
            <person name="Woyke T."/>
            <person name="Pelin A."/>
            <person name="Henrissat B."/>
            <person name="Reynolds N.K."/>
            <person name="Benny G.L."/>
            <person name="Smith M.E."/>
            <person name="James T.Y."/>
            <person name="Grigoriev I.V."/>
        </authorList>
    </citation>
    <scope>NUCLEOTIDE SEQUENCE [LARGE SCALE GENOMIC DNA]</scope>
    <source>
        <strain evidence="2">RSA 468</strain>
    </source>
</reference>
<organism evidence="1 2">
    <name type="scientific">Dimargaris cristalligena</name>
    <dbReference type="NCBI Taxonomy" id="215637"/>
    <lineage>
        <taxon>Eukaryota</taxon>
        <taxon>Fungi</taxon>
        <taxon>Fungi incertae sedis</taxon>
        <taxon>Zoopagomycota</taxon>
        <taxon>Kickxellomycotina</taxon>
        <taxon>Dimargaritomycetes</taxon>
        <taxon>Dimargaritales</taxon>
        <taxon>Dimargaritaceae</taxon>
        <taxon>Dimargaris</taxon>
    </lineage>
</organism>
<dbReference type="Proteomes" id="UP000268162">
    <property type="component" value="Unassembled WGS sequence"/>
</dbReference>
<evidence type="ECO:0000313" key="1">
    <source>
        <dbReference type="EMBL" id="RKP35837.1"/>
    </source>
</evidence>
<keyword evidence="2" id="KW-1185">Reference proteome</keyword>